<proteinExistence type="predicted"/>
<sequence>MLQEWADVGLPPNSLPQDPDAEIISFGPNFLVGLSRFNPTVEIVDEEIGQDWLKFHFQLRGTISYTVPGQSPLAVDDLTCVAALHGQGIVKKSLVAPRPGFAVTVLCRPEVLRERFGVHLADMPGPLSRYLEQGEPTWYAETGKMTPEMVMSVRALEAMSFKGAMRNAYVEARGVELLCEFWSQISRGGTPPNPAVDERTLSKVERARDHIDTYFREPLAMQKLARHVGTNETKLSQAFRAVFGMTIFEYIRARRMEEGQRLLRVGKLSVTEIAFEVGYDYSCNFSVAYKRHFGITPKEERATARR</sequence>
<feature type="domain" description="HTH araC/xylS-type" evidence="4">
    <location>
        <begin position="205"/>
        <end position="303"/>
    </location>
</feature>
<keyword evidence="3" id="KW-0804">Transcription</keyword>
<dbReference type="InterPro" id="IPR053142">
    <property type="entry name" value="PchR_regulatory_protein"/>
</dbReference>
<dbReference type="GO" id="GO:0043565">
    <property type="term" value="F:sequence-specific DNA binding"/>
    <property type="evidence" value="ECO:0007669"/>
    <property type="project" value="InterPro"/>
</dbReference>
<dbReference type="SMART" id="SM00342">
    <property type="entry name" value="HTH_ARAC"/>
    <property type="match status" value="1"/>
</dbReference>
<dbReference type="InterPro" id="IPR020449">
    <property type="entry name" value="Tscrpt_reg_AraC-type_HTH"/>
</dbReference>
<dbReference type="Proteomes" id="UP000197153">
    <property type="component" value="Chromosome 3"/>
</dbReference>
<dbReference type="PANTHER" id="PTHR47893">
    <property type="entry name" value="REGULATORY PROTEIN PCHR"/>
    <property type="match status" value="1"/>
</dbReference>
<dbReference type="GO" id="GO:0003700">
    <property type="term" value="F:DNA-binding transcription factor activity"/>
    <property type="evidence" value="ECO:0007669"/>
    <property type="project" value="InterPro"/>
</dbReference>
<evidence type="ECO:0000256" key="3">
    <source>
        <dbReference type="ARBA" id="ARBA00023163"/>
    </source>
</evidence>
<dbReference type="EMBL" id="CP022112">
    <property type="protein sequence ID" value="ASG24412.1"/>
    <property type="molecule type" value="Genomic_DNA"/>
</dbReference>
<dbReference type="PRINTS" id="PR00032">
    <property type="entry name" value="HTHARAC"/>
</dbReference>
<protein>
    <recommendedName>
        <fullName evidence="4">HTH araC/xylS-type domain-containing protein</fullName>
    </recommendedName>
</protein>
<dbReference type="Gene3D" id="1.10.10.60">
    <property type="entry name" value="Homeodomain-like"/>
    <property type="match status" value="2"/>
</dbReference>
<dbReference type="KEGG" id="nao:Y958_26385"/>
<evidence type="ECO:0000313" key="6">
    <source>
        <dbReference type="Proteomes" id="UP000197153"/>
    </source>
</evidence>
<evidence type="ECO:0000313" key="5">
    <source>
        <dbReference type="EMBL" id="ASG24412.1"/>
    </source>
</evidence>
<evidence type="ECO:0000256" key="2">
    <source>
        <dbReference type="ARBA" id="ARBA00023125"/>
    </source>
</evidence>
<organism evidence="5 6">
    <name type="scientific">Nitrospirillum viridazoti CBAmc</name>
    <dbReference type="NCBI Taxonomy" id="1441467"/>
    <lineage>
        <taxon>Bacteria</taxon>
        <taxon>Pseudomonadati</taxon>
        <taxon>Pseudomonadota</taxon>
        <taxon>Alphaproteobacteria</taxon>
        <taxon>Rhodospirillales</taxon>
        <taxon>Azospirillaceae</taxon>
        <taxon>Nitrospirillum</taxon>
        <taxon>Nitrospirillum viridazoti</taxon>
    </lineage>
</organism>
<dbReference type="PROSITE" id="PS01124">
    <property type="entry name" value="HTH_ARAC_FAMILY_2"/>
    <property type="match status" value="1"/>
</dbReference>
<dbReference type="InterPro" id="IPR018060">
    <property type="entry name" value="HTH_AraC"/>
</dbReference>
<dbReference type="Pfam" id="PF12833">
    <property type="entry name" value="HTH_18"/>
    <property type="match status" value="1"/>
</dbReference>
<dbReference type="AlphaFoldDB" id="A0A248K0D8"/>
<dbReference type="PROSITE" id="PS00041">
    <property type="entry name" value="HTH_ARAC_FAMILY_1"/>
    <property type="match status" value="1"/>
</dbReference>
<keyword evidence="6" id="KW-1185">Reference proteome</keyword>
<evidence type="ECO:0000256" key="1">
    <source>
        <dbReference type="ARBA" id="ARBA00023015"/>
    </source>
</evidence>
<name>A0A248K0D8_9PROT</name>
<gene>
    <name evidence="5" type="ORF">Y958_26385</name>
</gene>
<keyword evidence="1" id="KW-0805">Transcription regulation</keyword>
<reference evidence="5 6" key="1">
    <citation type="submission" date="2017-06" db="EMBL/GenBank/DDBJ databases">
        <title>Complete genome sequence of Nitrospirillum amazonense strain CBAmC, an endophytic nitrogen-fixing and plant growth-promoting bacterium, isolated from sugarcane.</title>
        <authorList>
            <person name="Schwab S."/>
            <person name="dos Santos Teixeira K.R."/>
            <person name="Simoes Araujo J.L."/>
            <person name="Soares Vidal M."/>
            <person name="Borges de Freitas H.R."/>
            <person name="Rivello Crivelaro A.L."/>
            <person name="Bueno de Camargo Nunes A."/>
            <person name="dos Santos C.M."/>
            <person name="Palmeira da Silva Rosa D."/>
            <person name="da Silva Padilha D."/>
            <person name="da Silva E."/>
            <person name="Araujo Terra L."/>
            <person name="Soares Mendes V."/>
            <person name="Farinelli L."/>
            <person name="Magalhaes Cruz L."/>
            <person name="Baldani J.I."/>
        </authorList>
    </citation>
    <scope>NUCLEOTIDE SEQUENCE [LARGE SCALE GENOMIC DNA]</scope>
    <source>
        <strain evidence="5 6">CBAmC</strain>
    </source>
</reference>
<evidence type="ECO:0000259" key="4">
    <source>
        <dbReference type="PROSITE" id="PS01124"/>
    </source>
</evidence>
<dbReference type="InterPro" id="IPR009057">
    <property type="entry name" value="Homeodomain-like_sf"/>
</dbReference>
<dbReference type="InterPro" id="IPR018062">
    <property type="entry name" value="HTH_AraC-typ_CS"/>
</dbReference>
<keyword evidence="2" id="KW-0238">DNA-binding</keyword>
<dbReference type="PANTHER" id="PTHR47893:SF1">
    <property type="entry name" value="REGULATORY PROTEIN PCHR"/>
    <property type="match status" value="1"/>
</dbReference>
<dbReference type="SUPFAM" id="SSF46689">
    <property type="entry name" value="Homeodomain-like"/>
    <property type="match status" value="2"/>
</dbReference>
<accession>A0A248K0D8</accession>